<reference evidence="13" key="1">
    <citation type="submission" date="2023-03" db="EMBL/GenBank/DDBJ databases">
        <authorList>
            <person name="Julca I."/>
        </authorList>
    </citation>
    <scope>NUCLEOTIDE SEQUENCE</scope>
</reference>
<evidence type="ECO:0000256" key="5">
    <source>
        <dbReference type="ARBA" id="ARBA00022723"/>
    </source>
</evidence>
<dbReference type="GO" id="GO:0046872">
    <property type="term" value="F:metal ion binding"/>
    <property type="evidence" value="ECO:0007669"/>
    <property type="project" value="UniProtKB-KW"/>
</dbReference>
<evidence type="ECO:0000256" key="4">
    <source>
        <dbReference type="ARBA" id="ARBA00013081"/>
    </source>
</evidence>
<accession>A0AAV1CCE2</accession>
<proteinExistence type="inferred from homology"/>
<dbReference type="Gene3D" id="3.60.40.10">
    <property type="entry name" value="PPM-type phosphatase domain"/>
    <property type="match status" value="1"/>
</dbReference>
<comment type="cofactor">
    <cofactor evidence="1">
        <name>Mn(2+)</name>
        <dbReference type="ChEBI" id="CHEBI:29035"/>
    </cofactor>
</comment>
<dbReference type="InterPro" id="IPR015655">
    <property type="entry name" value="PP2C"/>
</dbReference>
<dbReference type="Proteomes" id="UP001161247">
    <property type="component" value="Chromosome 1"/>
</dbReference>
<evidence type="ECO:0000256" key="11">
    <source>
        <dbReference type="SAM" id="MobiDB-lite"/>
    </source>
</evidence>
<evidence type="ECO:0000256" key="7">
    <source>
        <dbReference type="ARBA" id="ARBA00022842"/>
    </source>
</evidence>
<feature type="region of interest" description="Disordered" evidence="11">
    <location>
        <begin position="1"/>
        <end position="32"/>
    </location>
</feature>
<dbReference type="SMART" id="SM00332">
    <property type="entry name" value="PP2Cc"/>
    <property type="match status" value="1"/>
</dbReference>
<keyword evidence="7" id="KW-0460">Magnesium</keyword>
<evidence type="ECO:0000256" key="10">
    <source>
        <dbReference type="RuleBase" id="RU003465"/>
    </source>
</evidence>
<evidence type="ECO:0000256" key="1">
    <source>
        <dbReference type="ARBA" id="ARBA00001936"/>
    </source>
</evidence>
<dbReference type="SUPFAM" id="SSF81606">
    <property type="entry name" value="PP2C-like"/>
    <property type="match status" value="1"/>
</dbReference>
<dbReference type="InterPro" id="IPR001932">
    <property type="entry name" value="PPM-type_phosphatase-like_dom"/>
</dbReference>
<dbReference type="FunFam" id="3.60.40.10:FF:000065">
    <property type="entry name" value="Protein phosphatase 2C 37"/>
    <property type="match status" value="1"/>
</dbReference>
<dbReference type="Pfam" id="PF00481">
    <property type="entry name" value="PP2C"/>
    <property type="match status" value="1"/>
</dbReference>
<keyword evidence="14" id="KW-1185">Reference proteome</keyword>
<keyword evidence="8 10" id="KW-0904">Protein phosphatase</keyword>
<dbReference type="PANTHER" id="PTHR47992">
    <property type="entry name" value="PROTEIN PHOSPHATASE"/>
    <property type="match status" value="1"/>
</dbReference>
<name>A0AAV1CCE2_OLDCO</name>
<evidence type="ECO:0000256" key="9">
    <source>
        <dbReference type="ARBA" id="ARBA00023211"/>
    </source>
</evidence>
<dbReference type="EMBL" id="OX459118">
    <property type="protein sequence ID" value="CAI9092487.1"/>
    <property type="molecule type" value="Genomic_DNA"/>
</dbReference>
<dbReference type="GO" id="GO:0009788">
    <property type="term" value="P:negative regulation of abscisic acid-activated signaling pathway"/>
    <property type="evidence" value="ECO:0007669"/>
    <property type="project" value="UniProtKB-ARBA"/>
</dbReference>
<gene>
    <name evidence="13" type="ORF">OLC1_LOCUS4142</name>
</gene>
<comment type="similarity">
    <text evidence="3 10">Belongs to the PP2C family.</text>
</comment>
<dbReference type="CDD" id="cd00143">
    <property type="entry name" value="PP2Cc"/>
    <property type="match status" value="1"/>
</dbReference>
<dbReference type="AlphaFoldDB" id="A0AAV1CCE2"/>
<comment type="cofactor">
    <cofactor evidence="2">
        <name>Mg(2+)</name>
        <dbReference type="ChEBI" id="CHEBI:18420"/>
    </cofactor>
</comment>
<keyword evidence="6 10" id="KW-0378">Hydrolase</keyword>
<dbReference type="PROSITE" id="PS51746">
    <property type="entry name" value="PPM_2"/>
    <property type="match status" value="1"/>
</dbReference>
<evidence type="ECO:0000256" key="2">
    <source>
        <dbReference type="ARBA" id="ARBA00001946"/>
    </source>
</evidence>
<dbReference type="PROSITE" id="PS01032">
    <property type="entry name" value="PPM_1"/>
    <property type="match status" value="1"/>
</dbReference>
<evidence type="ECO:0000256" key="8">
    <source>
        <dbReference type="ARBA" id="ARBA00022912"/>
    </source>
</evidence>
<organism evidence="13 14">
    <name type="scientific">Oldenlandia corymbosa var. corymbosa</name>
    <dbReference type="NCBI Taxonomy" id="529605"/>
    <lineage>
        <taxon>Eukaryota</taxon>
        <taxon>Viridiplantae</taxon>
        <taxon>Streptophyta</taxon>
        <taxon>Embryophyta</taxon>
        <taxon>Tracheophyta</taxon>
        <taxon>Spermatophyta</taxon>
        <taxon>Magnoliopsida</taxon>
        <taxon>eudicotyledons</taxon>
        <taxon>Gunneridae</taxon>
        <taxon>Pentapetalae</taxon>
        <taxon>asterids</taxon>
        <taxon>lamiids</taxon>
        <taxon>Gentianales</taxon>
        <taxon>Rubiaceae</taxon>
        <taxon>Rubioideae</taxon>
        <taxon>Spermacoceae</taxon>
        <taxon>Hedyotis-Oldenlandia complex</taxon>
        <taxon>Oldenlandia</taxon>
    </lineage>
</organism>
<evidence type="ECO:0000313" key="13">
    <source>
        <dbReference type="EMBL" id="CAI9092487.1"/>
    </source>
</evidence>
<dbReference type="EC" id="3.1.3.16" evidence="4"/>
<feature type="domain" description="PPM-type phosphatase" evidence="12">
    <location>
        <begin position="123"/>
        <end position="420"/>
    </location>
</feature>
<keyword evidence="9" id="KW-0464">Manganese</keyword>
<dbReference type="InterPro" id="IPR000222">
    <property type="entry name" value="PP2C_BS"/>
</dbReference>
<evidence type="ECO:0000256" key="3">
    <source>
        <dbReference type="ARBA" id="ARBA00006702"/>
    </source>
</evidence>
<sequence>MAGLCRGANIGGETETAKPVEPSSQSARRRRMEIHQFRFVASDTAVAPPLESGRRKRQRLGSADVPSGRACDNAVQNSIVDERKIPAGPGSEKDADSNKCCPSISSSSSEIKPAVELASDVPKFGMTSVCGRRRDMEDAVSIHPSFSREVPESSTDLHFYGVFDGHGCSHVAMKCKDRMHEIVKDELERVGENDSWENKMKRSFSRMDEEVTQWSTAVGITSPCRCELRTPQCDAVGSTAVVAVVTPDKIIISNCGDSRAVLGRDGKAVPLSVDHKPDRPDELERIQEAGGRVIYWDGARVLGVLAMSRAIGDNYLKPYVISEPEVTVIDRTDEDDCLILATDGLWDVVSNETACGVARMCLQSLKPPSPVRSPGNQDATTISAARESSDKACSDASILLTKLALARHSTDNVSVVVIDLRKNRS</sequence>
<feature type="compositionally biased region" description="Basic and acidic residues" evidence="11">
    <location>
        <begin position="80"/>
        <end position="97"/>
    </location>
</feature>
<evidence type="ECO:0000256" key="6">
    <source>
        <dbReference type="ARBA" id="ARBA00022801"/>
    </source>
</evidence>
<feature type="region of interest" description="Disordered" evidence="11">
    <location>
        <begin position="45"/>
        <end position="107"/>
    </location>
</feature>
<evidence type="ECO:0000313" key="14">
    <source>
        <dbReference type="Proteomes" id="UP001161247"/>
    </source>
</evidence>
<dbReference type="InterPro" id="IPR036457">
    <property type="entry name" value="PPM-type-like_dom_sf"/>
</dbReference>
<keyword evidence="5" id="KW-0479">Metal-binding</keyword>
<protein>
    <recommendedName>
        <fullName evidence="4">protein-serine/threonine phosphatase</fullName>
        <ecNumber evidence="4">3.1.3.16</ecNumber>
    </recommendedName>
</protein>
<evidence type="ECO:0000259" key="12">
    <source>
        <dbReference type="PROSITE" id="PS51746"/>
    </source>
</evidence>
<dbReference type="GO" id="GO:0004722">
    <property type="term" value="F:protein serine/threonine phosphatase activity"/>
    <property type="evidence" value="ECO:0007669"/>
    <property type="project" value="UniProtKB-EC"/>
</dbReference>